<feature type="transmembrane region" description="Helical" evidence="2">
    <location>
        <begin position="47"/>
        <end position="65"/>
    </location>
</feature>
<gene>
    <name evidence="3" type="ORF">FDO65_05340</name>
</gene>
<comment type="caution">
    <text evidence="3">The sequence shown here is derived from an EMBL/GenBank/DDBJ whole genome shotgun (WGS) entry which is preliminary data.</text>
</comment>
<dbReference type="Proteomes" id="UP000306985">
    <property type="component" value="Unassembled WGS sequence"/>
</dbReference>
<dbReference type="AlphaFoldDB" id="A0A4U6QL52"/>
<name>A0A4U6QL52_9ACTN</name>
<evidence type="ECO:0000313" key="3">
    <source>
        <dbReference type="EMBL" id="TKV61071.1"/>
    </source>
</evidence>
<proteinExistence type="predicted"/>
<dbReference type="RefSeq" id="WP_137448374.1">
    <property type="nucleotide sequence ID" value="NZ_SZZH01000001.1"/>
</dbReference>
<evidence type="ECO:0000256" key="1">
    <source>
        <dbReference type="SAM" id="MobiDB-lite"/>
    </source>
</evidence>
<organism evidence="3 4">
    <name type="scientific">Nakamurella flava</name>
    <dbReference type="NCBI Taxonomy" id="2576308"/>
    <lineage>
        <taxon>Bacteria</taxon>
        <taxon>Bacillati</taxon>
        <taxon>Actinomycetota</taxon>
        <taxon>Actinomycetes</taxon>
        <taxon>Nakamurellales</taxon>
        <taxon>Nakamurellaceae</taxon>
        <taxon>Nakamurella</taxon>
    </lineage>
</organism>
<sequence>MRRPWVVTRRTPRPSCVGLEPSCSPRVTRSDRPNGTLTMDVVSLAELLGLAILIALVAAVAVIAVRRSVLMRSGSVDVSWRFDLSPGGGSWVLGQALFHENQFLMYRSLSPLPGPARRLRRDQLVLGGRRAAEGTEPDLLPAGSVIIRCTHGGRPLEIAVSESTLTGLRSWLESVPPVVNPGGGHHSRDAAGRRRD</sequence>
<dbReference type="EMBL" id="SZZH01000001">
    <property type="protein sequence ID" value="TKV61071.1"/>
    <property type="molecule type" value="Genomic_DNA"/>
</dbReference>
<dbReference type="InterPro" id="IPR019675">
    <property type="entry name" value="DUF2550"/>
</dbReference>
<evidence type="ECO:0000256" key="2">
    <source>
        <dbReference type="SAM" id="Phobius"/>
    </source>
</evidence>
<protein>
    <submittedName>
        <fullName evidence="3">DUF2550 family protein</fullName>
    </submittedName>
</protein>
<dbReference type="OrthoDB" id="4793422at2"/>
<feature type="compositionally biased region" description="Basic and acidic residues" evidence="1">
    <location>
        <begin position="186"/>
        <end position="196"/>
    </location>
</feature>
<keyword evidence="2" id="KW-1133">Transmembrane helix</keyword>
<accession>A0A4U6QL52</accession>
<feature type="region of interest" description="Disordered" evidence="1">
    <location>
        <begin position="176"/>
        <end position="196"/>
    </location>
</feature>
<reference evidence="3 4" key="1">
    <citation type="submission" date="2019-05" db="EMBL/GenBank/DDBJ databases">
        <title>Nakamurella sp. N5BH11, whole genome shotgun sequence.</title>
        <authorList>
            <person name="Tuo L."/>
        </authorList>
    </citation>
    <scope>NUCLEOTIDE SEQUENCE [LARGE SCALE GENOMIC DNA]</scope>
    <source>
        <strain evidence="3 4">N5BH11</strain>
    </source>
</reference>
<evidence type="ECO:0000313" key="4">
    <source>
        <dbReference type="Proteomes" id="UP000306985"/>
    </source>
</evidence>
<keyword evidence="4" id="KW-1185">Reference proteome</keyword>
<dbReference type="Pfam" id="PF10739">
    <property type="entry name" value="DUF2550"/>
    <property type="match status" value="1"/>
</dbReference>
<keyword evidence="2" id="KW-0812">Transmembrane</keyword>
<keyword evidence="2" id="KW-0472">Membrane</keyword>